<keyword evidence="1" id="KW-0732">Signal</keyword>
<dbReference type="Proteomes" id="UP000199600">
    <property type="component" value="Unassembled WGS sequence"/>
</dbReference>
<dbReference type="EMBL" id="FLQY01000174">
    <property type="protein sequence ID" value="SBT08088.1"/>
    <property type="molecule type" value="Genomic_DNA"/>
</dbReference>
<protein>
    <recommendedName>
        <fullName evidence="4">Alginate export domain-containing protein</fullName>
    </recommendedName>
</protein>
<sequence>MRHKQKSIQIIGVKLIAYLAAALASIPAWAELTANVRDRQSGVGTPRLYAPAATITPYRLAANSADDNIMSRDALFDDVDDSLLKSGEKSEKSTPPSGSGVRGFLQFNIARDYESPVHWSQMMTRADLSAQGDLGNGIKWKLGARVDYDAVYDVTNFYPSAVRHDQALNFYLGENYLDIGAGDWDFRLGKQNVVWGEMVGLFFADVVSARNMYQFILPSFDLIRITQWAARAEYFKDDFHAELLWIPVASYNQIGVPGAEFYPFVPPAVPGVTTQIRNEEFPSRNFSNMNYGLRLSTLKNGWDISGFAYSSMDIEPTFYRQYTAAPQPTAVYQARHSRIDQIGGTLAKDFYSFVLKAEAVYTHGRHFYVSTPGDSNGVVPQNTLDWAIGLDFALPAETRFNAQVFQRDFFNYDPDLISDKHESGYSLLLNHKINDRLAAEVTWISSFNYTDWLFRPRVSWDVERNWRVAVGVDVFKGPPLGFFGRFADRDRVYSEVRYSF</sequence>
<dbReference type="AlphaFoldDB" id="A0A1A8XVS7"/>
<evidence type="ECO:0000256" key="1">
    <source>
        <dbReference type="SAM" id="SignalP"/>
    </source>
</evidence>
<feature type="chain" id="PRO_5008381784" description="Alginate export domain-containing protein" evidence="1">
    <location>
        <begin position="31"/>
        <end position="500"/>
    </location>
</feature>
<gene>
    <name evidence="2" type="ORF">PROAA_2550013</name>
</gene>
<evidence type="ECO:0008006" key="4">
    <source>
        <dbReference type="Google" id="ProtNLM"/>
    </source>
</evidence>
<proteinExistence type="predicted"/>
<reference evidence="2 3" key="1">
    <citation type="submission" date="2016-06" db="EMBL/GenBank/DDBJ databases">
        <authorList>
            <person name="Kjaerup R.B."/>
            <person name="Dalgaard T.S."/>
            <person name="Juul-Madsen H.R."/>
        </authorList>
    </citation>
    <scope>NUCLEOTIDE SEQUENCE [LARGE SCALE GENOMIC DNA]</scope>
    <source>
        <strain evidence="2">2</strain>
    </source>
</reference>
<keyword evidence="3" id="KW-1185">Reference proteome</keyword>
<organism evidence="2 3">
    <name type="scientific">Candidatus Propionivibrio aalborgensis</name>
    <dbReference type="NCBI Taxonomy" id="1860101"/>
    <lineage>
        <taxon>Bacteria</taxon>
        <taxon>Pseudomonadati</taxon>
        <taxon>Pseudomonadota</taxon>
        <taxon>Betaproteobacteria</taxon>
        <taxon>Rhodocyclales</taxon>
        <taxon>Rhodocyclaceae</taxon>
        <taxon>Propionivibrio</taxon>
    </lineage>
</organism>
<evidence type="ECO:0000313" key="2">
    <source>
        <dbReference type="EMBL" id="SBT08088.1"/>
    </source>
</evidence>
<evidence type="ECO:0000313" key="3">
    <source>
        <dbReference type="Proteomes" id="UP000199600"/>
    </source>
</evidence>
<dbReference type="InterPro" id="IPR010727">
    <property type="entry name" value="DUF1302"/>
</dbReference>
<dbReference type="SUPFAM" id="SSF56935">
    <property type="entry name" value="Porins"/>
    <property type="match status" value="1"/>
</dbReference>
<accession>A0A1A8XVS7</accession>
<name>A0A1A8XVS7_9RHOO</name>
<feature type="signal peptide" evidence="1">
    <location>
        <begin position="1"/>
        <end position="30"/>
    </location>
</feature>
<dbReference type="Pfam" id="PF06980">
    <property type="entry name" value="DUF1302"/>
    <property type="match status" value="1"/>
</dbReference>